<sequence>MSRYYPTQSRGTVFPYEDFNADADCEALKAAMKGFGTDEQAIIDIIAKRSIEQRLQLVDQYKTMYGEDLIDSLKSELGGNFESAVVALMTSLPNFYARQVKKALDGMGTDEDALAEILGSLSNYGIKAIAQAYKQQFDSDMDEDIKGDTSGSFRKLMVALCAANRDESADVDEEAAASDAQELIDAGEAQWGTEESTFNKILVARSYAHLRAVCKKYEELAGRDIEEAIKSETSGATEAGYLAIIKCVKNKRRFFAEKLEESMAGMGTNDRTLIRIIVGRSEIDLGDIKEEYANLYGTPLEERIMSDCGSGFKSLLVGLVGFGL</sequence>
<dbReference type="GO" id="GO:0001786">
    <property type="term" value="F:phosphatidylserine binding"/>
    <property type="evidence" value="ECO:0007669"/>
    <property type="project" value="TreeGrafter"/>
</dbReference>
<evidence type="ECO:0000256" key="3">
    <source>
        <dbReference type="ARBA" id="ARBA00022837"/>
    </source>
</evidence>
<dbReference type="Pfam" id="PF00191">
    <property type="entry name" value="Annexin"/>
    <property type="match status" value="4"/>
</dbReference>
<evidence type="ECO:0000256" key="6">
    <source>
        <dbReference type="RuleBase" id="RU003540"/>
    </source>
</evidence>
<dbReference type="PRINTS" id="PR00196">
    <property type="entry name" value="ANNEXIN"/>
</dbReference>
<dbReference type="FunFam" id="1.10.220.10:FF:000004">
    <property type="entry name" value="Annexin"/>
    <property type="match status" value="1"/>
</dbReference>
<comment type="domain">
    <text evidence="6">A pair of annexin repeats may form one binding site for calcium and phospholipid.</text>
</comment>
<dbReference type="FunFam" id="1.10.220.10:FF:000003">
    <property type="entry name" value="Annexin"/>
    <property type="match status" value="1"/>
</dbReference>
<keyword evidence="2 6" id="KW-0677">Repeat</keyword>
<dbReference type="SUPFAM" id="SSF47874">
    <property type="entry name" value="Annexin"/>
    <property type="match status" value="1"/>
</dbReference>
<proteinExistence type="inferred from homology"/>
<dbReference type="PANTHER" id="PTHR10502">
    <property type="entry name" value="ANNEXIN"/>
    <property type="match status" value="1"/>
</dbReference>
<organism evidence="7">
    <name type="scientific">Lygus hesperus</name>
    <name type="common">Western plant bug</name>
    <dbReference type="NCBI Taxonomy" id="30085"/>
    <lineage>
        <taxon>Eukaryota</taxon>
        <taxon>Metazoa</taxon>
        <taxon>Ecdysozoa</taxon>
        <taxon>Arthropoda</taxon>
        <taxon>Hexapoda</taxon>
        <taxon>Insecta</taxon>
        <taxon>Pterygota</taxon>
        <taxon>Neoptera</taxon>
        <taxon>Paraneoptera</taxon>
        <taxon>Hemiptera</taxon>
        <taxon>Heteroptera</taxon>
        <taxon>Panheteroptera</taxon>
        <taxon>Cimicomorpha</taxon>
        <taxon>Miridae</taxon>
        <taxon>Mirini</taxon>
        <taxon>Lygus</taxon>
    </lineage>
</organism>
<dbReference type="InterPro" id="IPR001464">
    <property type="entry name" value="Annexin"/>
</dbReference>
<evidence type="ECO:0000256" key="4">
    <source>
        <dbReference type="ARBA" id="ARBA00023216"/>
    </source>
</evidence>
<reference evidence="7" key="1">
    <citation type="submission" date="2014-09" db="EMBL/GenBank/DDBJ databases">
        <authorList>
            <person name="Magalhaes I.L.F."/>
            <person name="Oliveira U."/>
            <person name="Santos F.R."/>
            <person name="Vidigal T.H.D.A."/>
            <person name="Brescovit A.D."/>
            <person name="Santos A.J."/>
        </authorList>
    </citation>
    <scope>NUCLEOTIDE SEQUENCE</scope>
</reference>
<dbReference type="EMBL" id="GBRD01009748">
    <property type="protein sequence ID" value="JAG56076.1"/>
    <property type="molecule type" value="Transcribed_RNA"/>
</dbReference>
<dbReference type="GO" id="GO:0005886">
    <property type="term" value="C:plasma membrane"/>
    <property type="evidence" value="ECO:0007669"/>
    <property type="project" value="TreeGrafter"/>
</dbReference>
<dbReference type="PROSITE" id="PS00223">
    <property type="entry name" value="ANNEXIN_1"/>
    <property type="match status" value="2"/>
</dbReference>
<name>A0A0K8SSC6_LYGHE</name>
<dbReference type="Gene3D" id="1.10.220.10">
    <property type="entry name" value="Annexin"/>
    <property type="match status" value="4"/>
</dbReference>
<dbReference type="AlphaFoldDB" id="A0A0K8SSC6"/>
<dbReference type="InterPro" id="IPR018252">
    <property type="entry name" value="Annexin_repeat_CS"/>
</dbReference>
<comment type="similarity">
    <text evidence="1 6">Belongs to the annexin family.</text>
</comment>
<keyword evidence="4 6" id="KW-0041">Annexin</keyword>
<dbReference type="FunFam" id="1.10.220.10:FF:000002">
    <property type="entry name" value="Annexin"/>
    <property type="match status" value="1"/>
</dbReference>
<evidence type="ECO:0000256" key="5">
    <source>
        <dbReference type="ARBA" id="ARBA00023302"/>
    </source>
</evidence>
<dbReference type="GO" id="GO:0005737">
    <property type="term" value="C:cytoplasm"/>
    <property type="evidence" value="ECO:0007669"/>
    <property type="project" value="TreeGrafter"/>
</dbReference>
<dbReference type="GO" id="GO:0012506">
    <property type="term" value="C:vesicle membrane"/>
    <property type="evidence" value="ECO:0007669"/>
    <property type="project" value="TreeGrafter"/>
</dbReference>
<dbReference type="SMART" id="SM00335">
    <property type="entry name" value="ANX"/>
    <property type="match status" value="4"/>
</dbReference>
<accession>A0A0K8SSC6</accession>
<dbReference type="GO" id="GO:0005634">
    <property type="term" value="C:nucleus"/>
    <property type="evidence" value="ECO:0007669"/>
    <property type="project" value="TreeGrafter"/>
</dbReference>
<dbReference type="PANTHER" id="PTHR10502:SF233">
    <property type="entry name" value="ANNEXIN B9"/>
    <property type="match status" value="1"/>
</dbReference>
<dbReference type="GO" id="GO:0032509">
    <property type="term" value="P:endosome transport via multivesicular body sorting pathway"/>
    <property type="evidence" value="ECO:0007669"/>
    <property type="project" value="TreeGrafter"/>
</dbReference>
<dbReference type="InterPro" id="IPR018502">
    <property type="entry name" value="Annexin_repeat"/>
</dbReference>
<dbReference type="InterPro" id="IPR037104">
    <property type="entry name" value="Annexin_sf"/>
</dbReference>
<dbReference type="PROSITE" id="PS51897">
    <property type="entry name" value="ANNEXIN_2"/>
    <property type="match status" value="4"/>
</dbReference>
<evidence type="ECO:0000256" key="1">
    <source>
        <dbReference type="ARBA" id="ARBA00007831"/>
    </source>
</evidence>
<evidence type="ECO:0000313" key="7">
    <source>
        <dbReference type="EMBL" id="JAG56076.1"/>
    </source>
</evidence>
<protein>
    <recommendedName>
        <fullName evidence="6">Annexin</fullName>
    </recommendedName>
</protein>
<evidence type="ECO:0000256" key="2">
    <source>
        <dbReference type="ARBA" id="ARBA00022737"/>
    </source>
</evidence>
<dbReference type="GO" id="GO:0005509">
    <property type="term" value="F:calcium ion binding"/>
    <property type="evidence" value="ECO:0007669"/>
    <property type="project" value="InterPro"/>
</dbReference>
<keyword evidence="5 6" id="KW-0111">Calcium/phospholipid-binding</keyword>
<keyword evidence="3 6" id="KW-0106">Calcium</keyword>
<dbReference type="GO" id="GO:0005544">
    <property type="term" value="F:calcium-dependent phospholipid binding"/>
    <property type="evidence" value="ECO:0007669"/>
    <property type="project" value="UniProtKB-KW"/>
</dbReference>
<dbReference type="FunFam" id="1.10.220.10:FF:000001">
    <property type="entry name" value="Annexin"/>
    <property type="match status" value="1"/>
</dbReference>